<feature type="region of interest" description="Disordered" evidence="1">
    <location>
        <begin position="196"/>
        <end position="225"/>
    </location>
</feature>
<evidence type="ECO:0000313" key="3">
    <source>
        <dbReference type="EMBL" id="MFC7308463.1"/>
    </source>
</evidence>
<proteinExistence type="predicted"/>
<gene>
    <name evidence="3" type="ORF">ACFQVC_30120</name>
</gene>
<evidence type="ECO:0000313" key="4">
    <source>
        <dbReference type="Proteomes" id="UP001596523"/>
    </source>
</evidence>
<evidence type="ECO:0000256" key="1">
    <source>
        <dbReference type="SAM" id="MobiDB-lite"/>
    </source>
</evidence>
<evidence type="ECO:0000256" key="2">
    <source>
        <dbReference type="SAM" id="Phobius"/>
    </source>
</evidence>
<keyword evidence="2" id="KW-1133">Transmembrane helix</keyword>
<protein>
    <submittedName>
        <fullName evidence="3">Uncharacterized protein</fullName>
    </submittedName>
</protein>
<comment type="caution">
    <text evidence="3">The sequence shown here is derived from an EMBL/GenBank/DDBJ whole genome shotgun (WGS) entry which is preliminary data.</text>
</comment>
<dbReference type="RefSeq" id="WP_381836482.1">
    <property type="nucleotide sequence ID" value="NZ_JBHTCF010000016.1"/>
</dbReference>
<keyword evidence="4" id="KW-1185">Reference proteome</keyword>
<dbReference type="Proteomes" id="UP001596523">
    <property type="component" value="Unassembled WGS sequence"/>
</dbReference>
<feature type="transmembrane region" description="Helical" evidence="2">
    <location>
        <begin position="236"/>
        <end position="255"/>
    </location>
</feature>
<sequence>MAIDTLGFQVDSTAEEQLRCIARAGGGRYGAVDDAEDLARELQDAFQRSWAPYALTGIETKGAASCAQAPLLPPGQYTDRISFREERWYKVALRPGQALRFSASVSVQSEYETPAVLRVTAYKPERRTSIWEHEVSVTQDWSHLISTGLQSDPLAAGSLPHGARQGHACVKVTGRINSVKETEPMELAVALVGRTRIDDGLPTPPPTTSATENAPSKSPHPRSAESDATISVSFGVWLWAVAGGLFLGVLARLFLNRRMRRRL</sequence>
<keyword evidence="2" id="KW-0812">Transmembrane</keyword>
<dbReference type="EMBL" id="JBHTCF010000016">
    <property type="protein sequence ID" value="MFC7308463.1"/>
    <property type="molecule type" value="Genomic_DNA"/>
</dbReference>
<organism evidence="3 4">
    <name type="scientific">Streptomyces monticola</name>
    <dbReference type="NCBI Taxonomy" id="2666263"/>
    <lineage>
        <taxon>Bacteria</taxon>
        <taxon>Bacillati</taxon>
        <taxon>Actinomycetota</taxon>
        <taxon>Actinomycetes</taxon>
        <taxon>Kitasatosporales</taxon>
        <taxon>Streptomycetaceae</taxon>
        <taxon>Streptomyces</taxon>
    </lineage>
</organism>
<reference evidence="4" key="1">
    <citation type="journal article" date="2019" name="Int. J. Syst. Evol. Microbiol.">
        <title>The Global Catalogue of Microorganisms (GCM) 10K type strain sequencing project: providing services to taxonomists for standard genome sequencing and annotation.</title>
        <authorList>
            <consortium name="The Broad Institute Genomics Platform"/>
            <consortium name="The Broad Institute Genome Sequencing Center for Infectious Disease"/>
            <person name="Wu L."/>
            <person name="Ma J."/>
        </authorList>
    </citation>
    <scope>NUCLEOTIDE SEQUENCE [LARGE SCALE GENOMIC DNA]</scope>
    <source>
        <strain evidence="4">SYNS20</strain>
    </source>
</reference>
<accession>A0ABW2JST2</accession>
<keyword evidence="2" id="KW-0472">Membrane</keyword>
<name>A0ABW2JST2_9ACTN</name>